<evidence type="ECO:0000259" key="1">
    <source>
        <dbReference type="Pfam" id="PF25597"/>
    </source>
</evidence>
<dbReference type="AlphaFoldDB" id="A0AAW2S998"/>
<dbReference type="PANTHER" id="PTHR37610">
    <property type="entry name" value="CCHC-TYPE DOMAIN-CONTAINING PROTEIN"/>
    <property type="match status" value="1"/>
</dbReference>
<protein>
    <recommendedName>
        <fullName evidence="1">Retroviral polymerase SH3-like domain-containing protein</fullName>
    </recommendedName>
</protein>
<dbReference type="Pfam" id="PF25597">
    <property type="entry name" value="SH3_retrovirus"/>
    <property type="match status" value="1"/>
</dbReference>
<proteinExistence type="predicted"/>
<organism evidence="2">
    <name type="scientific">Sesamum calycinum</name>
    <dbReference type="NCBI Taxonomy" id="2727403"/>
    <lineage>
        <taxon>Eukaryota</taxon>
        <taxon>Viridiplantae</taxon>
        <taxon>Streptophyta</taxon>
        <taxon>Embryophyta</taxon>
        <taxon>Tracheophyta</taxon>
        <taxon>Spermatophyta</taxon>
        <taxon>Magnoliopsida</taxon>
        <taxon>eudicotyledons</taxon>
        <taxon>Gunneridae</taxon>
        <taxon>Pentapetalae</taxon>
        <taxon>asterids</taxon>
        <taxon>lamiids</taxon>
        <taxon>Lamiales</taxon>
        <taxon>Pedaliaceae</taxon>
        <taxon>Sesamum</taxon>
    </lineage>
</organism>
<feature type="domain" description="Retroviral polymerase SH3-like" evidence="1">
    <location>
        <begin position="150"/>
        <end position="208"/>
    </location>
</feature>
<comment type="caution">
    <text evidence="2">The sequence shown here is derived from an EMBL/GenBank/DDBJ whole genome shotgun (WGS) entry which is preliminary data.</text>
</comment>
<dbReference type="EMBL" id="JACGWM010000002">
    <property type="protein sequence ID" value="KAL0389038.1"/>
    <property type="molecule type" value="Genomic_DNA"/>
</dbReference>
<sequence length="274" mass="31658">MSNTLFAKKKIGFVDGTIQKPVANSPDLGHWMRGDAMVKGWLKSVMDKEIRSTVRYAKTAREIWVDLEERFGKKQISNSSKQTIEAAAFRIQSTRYSKDMGDRRIGRKEKEKCGLCQKVGHIEDQCFEIRVDNGVKFQSKVMLDYNAEQVYVHETKADKFGENGRLCVFVGYPNGQKGYRVYDVESQKIYTSRDVIFLEDKYPFKQKDDEVMRSKCDLAQDTNHTIQVQDDESMEQKLHSERVNTWEFGDVEVINHDNENDDGLNQTIEPPSMA</sequence>
<name>A0AAW2S998_9LAMI</name>
<reference evidence="2" key="2">
    <citation type="journal article" date="2024" name="Plant">
        <title>Genomic evolution and insights into agronomic trait innovations of Sesamum species.</title>
        <authorList>
            <person name="Miao H."/>
            <person name="Wang L."/>
            <person name="Qu L."/>
            <person name="Liu H."/>
            <person name="Sun Y."/>
            <person name="Le M."/>
            <person name="Wang Q."/>
            <person name="Wei S."/>
            <person name="Zheng Y."/>
            <person name="Lin W."/>
            <person name="Duan Y."/>
            <person name="Cao H."/>
            <person name="Xiong S."/>
            <person name="Wang X."/>
            <person name="Wei L."/>
            <person name="Li C."/>
            <person name="Ma Q."/>
            <person name="Ju M."/>
            <person name="Zhao R."/>
            <person name="Li G."/>
            <person name="Mu C."/>
            <person name="Tian Q."/>
            <person name="Mei H."/>
            <person name="Zhang T."/>
            <person name="Gao T."/>
            <person name="Zhang H."/>
        </authorList>
    </citation>
    <scope>NUCLEOTIDE SEQUENCE</scope>
    <source>
        <strain evidence="2">KEN8</strain>
    </source>
</reference>
<dbReference type="InterPro" id="IPR057670">
    <property type="entry name" value="SH3_retrovirus"/>
</dbReference>
<accession>A0AAW2S998</accession>
<evidence type="ECO:0000313" key="2">
    <source>
        <dbReference type="EMBL" id="KAL0389038.1"/>
    </source>
</evidence>
<gene>
    <name evidence="2" type="ORF">Scaly_0260900</name>
</gene>
<dbReference type="PANTHER" id="PTHR37610:SF98">
    <property type="entry name" value="TRANSCRIPTION FACTOR INTERACTOR AND REGULATOR CCHC(ZN) FAMILY"/>
    <property type="match status" value="1"/>
</dbReference>
<reference evidence="2" key="1">
    <citation type="submission" date="2020-06" db="EMBL/GenBank/DDBJ databases">
        <authorList>
            <person name="Li T."/>
            <person name="Hu X."/>
            <person name="Zhang T."/>
            <person name="Song X."/>
            <person name="Zhang H."/>
            <person name="Dai N."/>
            <person name="Sheng W."/>
            <person name="Hou X."/>
            <person name="Wei L."/>
        </authorList>
    </citation>
    <scope>NUCLEOTIDE SEQUENCE</scope>
    <source>
        <strain evidence="2">KEN8</strain>
        <tissue evidence="2">Leaf</tissue>
    </source>
</reference>